<accession>G4Z5B8</accession>
<dbReference type="KEGG" id="psoj:PHYSODRAFT_488051"/>
<gene>
    <name evidence="1" type="ORF">PHYSODRAFT_488051</name>
</gene>
<dbReference type="SMR" id="G4Z5B8"/>
<protein>
    <submittedName>
        <fullName evidence="1">Uncharacterized protein</fullName>
    </submittedName>
</protein>
<dbReference type="InParanoid" id="G4Z5B8"/>
<dbReference type="STRING" id="1094619.G4Z5B8"/>
<name>G4Z5B8_PHYSP</name>
<feature type="non-terminal residue" evidence="1">
    <location>
        <position position="1"/>
    </location>
</feature>
<dbReference type="Proteomes" id="UP000002640">
    <property type="component" value="Unassembled WGS sequence"/>
</dbReference>
<dbReference type="EMBL" id="JH159153">
    <property type="protein sequence ID" value="EGZ20903.1"/>
    <property type="molecule type" value="Genomic_DNA"/>
</dbReference>
<proteinExistence type="predicted"/>
<dbReference type="AlphaFoldDB" id="G4Z5B8"/>
<keyword evidence="2" id="KW-1185">Reference proteome</keyword>
<dbReference type="GeneID" id="20656229"/>
<sequence>RRPALYYALEQRWGLKKLSWLVDKSLGVVLEKDSDGLAIVTHAIVNKCPEELVIRLAVAATARCIISVDELLSGQHFESARRVTRMECLDSCSARCQDDICNVADEPRDDMEQSNFTPYFYVVEIASFSPTFWRRYDQTWWFDKTKTNVIDGMYKVVHRGFGTKSTSSRLAELMSDLRIDPGMLNTVYGFSRSETFEVVAKLSRRGWMQQYVQLLNLLHIERLLIVDTLIQLSHGRVV</sequence>
<dbReference type="OMA" id="NVIDGMY"/>
<dbReference type="RefSeq" id="XP_009523620.1">
    <property type="nucleotide sequence ID" value="XM_009525325.1"/>
</dbReference>
<organism evidence="1 2">
    <name type="scientific">Phytophthora sojae (strain P6497)</name>
    <name type="common">Soybean stem and root rot agent</name>
    <name type="synonym">Phytophthora megasperma f. sp. glycines</name>
    <dbReference type="NCBI Taxonomy" id="1094619"/>
    <lineage>
        <taxon>Eukaryota</taxon>
        <taxon>Sar</taxon>
        <taxon>Stramenopiles</taxon>
        <taxon>Oomycota</taxon>
        <taxon>Peronosporomycetes</taxon>
        <taxon>Peronosporales</taxon>
        <taxon>Peronosporaceae</taxon>
        <taxon>Phytophthora</taxon>
    </lineage>
</organism>
<reference evidence="1 2" key="1">
    <citation type="journal article" date="2006" name="Science">
        <title>Phytophthora genome sequences uncover evolutionary origins and mechanisms of pathogenesis.</title>
        <authorList>
            <person name="Tyler B.M."/>
            <person name="Tripathy S."/>
            <person name="Zhang X."/>
            <person name="Dehal P."/>
            <person name="Jiang R.H."/>
            <person name="Aerts A."/>
            <person name="Arredondo F.D."/>
            <person name="Baxter L."/>
            <person name="Bensasson D."/>
            <person name="Beynon J.L."/>
            <person name="Chapman J."/>
            <person name="Damasceno C.M."/>
            <person name="Dorrance A.E."/>
            <person name="Dou D."/>
            <person name="Dickerman A.W."/>
            <person name="Dubchak I.L."/>
            <person name="Garbelotto M."/>
            <person name="Gijzen M."/>
            <person name="Gordon S.G."/>
            <person name="Govers F."/>
            <person name="Grunwald N.J."/>
            <person name="Huang W."/>
            <person name="Ivors K.L."/>
            <person name="Jones R.W."/>
            <person name="Kamoun S."/>
            <person name="Krampis K."/>
            <person name="Lamour K.H."/>
            <person name="Lee M.K."/>
            <person name="McDonald W.H."/>
            <person name="Medina M."/>
            <person name="Meijer H.J."/>
            <person name="Nordberg E.K."/>
            <person name="Maclean D.J."/>
            <person name="Ospina-Giraldo M.D."/>
            <person name="Morris P.F."/>
            <person name="Phuntumart V."/>
            <person name="Putnam N.H."/>
            <person name="Rash S."/>
            <person name="Rose J.K."/>
            <person name="Sakihama Y."/>
            <person name="Salamov A.A."/>
            <person name="Savidor A."/>
            <person name="Scheuring C.F."/>
            <person name="Smith B.M."/>
            <person name="Sobral B.W."/>
            <person name="Terry A."/>
            <person name="Torto-Alalibo T.A."/>
            <person name="Win J."/>
            <person name="Xu Z."/>
            <person name="Zhang H."/>
            <person name="Grigoriev I.V."/>
            <person name="Rokhsar D.S."/>
            <person name="Boore J.L."/>
        </authorList>
    </citation>
    <scope>NUCLEOTIDE SEQUENCE [LARGE SCALE GENOMIC DNA]</scope>
    <source>
        <strain evidence="1 2">P6497</strain>
    </source>
</reference>
<evidence type="ECO:0000313" key="1">
    <source>
        <dbReference type="EMBL" id="EGZ20903.1"/>
    </source>
</evidence>
<evidence type="ECO:0000313" key="2">
    <source>
        <dbReference type="Proteomes" id="UP000002640"/>
    </source>
</evidence>